<evidence type="ECO:0000256" key="1">
    <source>
        <dbReference type="ARBA" id="ARBA00023015"/>
    </source>
</evidence>
<accession>A0A939PSF7</accession>
<organism evidence="6 7">
    <name type="scientific">Actinomadura barringtoniae</name>
    <dbReference type="NCBI Taxonomy" id="1427535"/>
    <lineage>
        <taxon>Bacteria</taxon>
        <taxon>Bacillati</taxon>
        <taxon>Actinomycetota</taxon>
        <taxon>Actinomycetes</taxon>
        <taxon>Streptosporangiales</taxon>
        <taxon>Thermomonosporaceae</taxon>
        <taxon>Actinomadura</taxon>
    </lineage>
</organism>
<sequence length="207" mass="22556">MAELRADARRNRERVLEAARQLIVERGAMPPLEDIAARAGVGIGTLYRRFPEREDLIIGVSEHTLRLVGDVAERAWSEEPDAWSALSRFVRECVALRMGVLSATVDPVLHTRIRRDPGVTEARARMADYLDQMVTGAQSSGVMREDVGPGDIGMLISVHIHQAADIPVELAESVPGRLVGLMLDGLRARPGTPLPGKPIGKTDTNPT</sequence>
<evidence type="ECO:0000313" key="6">
    <source>
        <dbReference type="EMBL" id="MBO2453931.1"/>
    </source>
</evidence>
<proteinExistence type="predicted"/>
<feature type="domain" description="HTH tetR-type" evidence="5">
    <location>
        <begin position="9"/>
        <end position="68"/>
    </location>
</feature>
<comment type="caution">
    <text evidence="6">The sequence shown here is derived from an EMBL/GenBank/DDBJ whole genome shotgun (WGS) entry which is preliminary data.</text>
</comment>
<keyword evidence="7" id="KW-1185">Reference proteome</keyword>
<protein>
    <submittedName>
        <fullName evidence="6">TetR/AcrR family transcriptional regulator</fullName>
    </submittedName>
</protein>
<dbReference type="Proteomes" id="UP000669179">
    <property type="component" value="Unassembled WGS sequence"/>
</dbReference>
<evidence type="ECO:0000256" key="4">
    <source>
        <dbReference type="PROSITE-ProRule" id="PRU00335"/>
    </source>
</evidence>
<gene>
    <name evidence="6" type="ORF">J4573_43060</name>
</gene>
<keyword evidence="3" id="KW-0804">Transcription</keyword>
<evidence type="ECO:0000313" key="7">
    <source>
        <dbReference type="Proteomes" id="UP000669179"/>
    </source>
</evidence>
<dbReference type="SUPFAM" id="SSF46689">
    <property type="entry name" value="Homeodomain-like"/>
    <property type="match status" value="1"/>
</dbReference>
<keyword evidence="1" id="KW-0805">Transcription regulation</keyword>
<dbReference type="Pfam" id="PF21597">
    <property type="entry name" value="TetR_C_43"/>
    <property type="match status" value="1"/>
</dbReference>
<dbReference type="InterPro" id="IPR036271">
    <property type="entry name" value="Tet_transcr_reg_TetR-rel_C_sf"/>
</dbReference>
<keyword evidence="2 4" id="KW-0238">DNA-binding</keyword>
<dbReference type="SUPFAM" id="SSF48498">
    <property type="entry name" value="Tetracyclin repressor-like, C-terminal domain"/>
    <property type="match status" value="1"/>
</dbReference>
<reference evidence="6" key="1">
    <citation type="submission" date="2021-03" db="EMBL/GenBank/DDBJ databases">
        <authorList>
            <person name="Kanchanasin P."/>
            <person name="Saeng-In P."/>
            <person name="Phongsopitanun W."/>
            <person name="Yuki M."/>
            <person name="Kudo T."/>
            <person name="Ohkuma M."/>
            <person name="Tanasupawat S."/>
        </authorList>
    </citation>
    <scope>NUCLEOTIDE SEQUENCE</scope>
    <source>
        <strain evidence="6">GKU 128</strain>
    </source>
</reference>
<dbReference type="PROSITE" id="PS50977">
    <property type="entry name" value="HTH_TETR_2"/>
    <property type="match status" value="1"/>
</dbReference>
<dbReference type="GO" id="GO:0003700">
    <property type="term" value="F:DNA-binding transcription factor activity"/>
    <property type="evidence" value="ECO:0007669"/>
    <property type="project" value="TreeGrafter"/>
</dbReference>
<evidence type="ECO:0000256" key="2">
    <source>
        <dbReference type="ARBA" id="ARBA00023125"/>
    </source>
</evidence>
<dbReference type="GO" id="GO:0000976">
    <property type="term" value="F:transcription cis-regulatory region binding"/>
    <property type="evidence" value="ECO:0007669"/>
    <property type="project" value="TreeGrafter"/>
</dbReference>
<dbReference type="PANTHER" id="PTHR30055">
    <property type="entry name" value="HTH-TYPE TRANSCRIPTIONAL REGULATOR RUTR"/>
    <property type="match status" value="1"/>
</dbReference>
<dbReference type="EMBL" id="JAGEOJ010000023">
    <property type="protein sequence ID" value="MBO2453931.1"/>
    <property type="molecule type" value="Genomic_DNA"/>
</dbReference>
<dbReference type="PRINTS" id="PR00455">
    <property type="entry name" value="HTHTETR"/>
</dbReference>
<dbReference type="PANTHER" id="PTHR30055:SF234">
    <property type="entry name" value="HTH-TYPE TRANSCRIPTIONAL REGULATOR BETI"/>
    <property type="match status" value="1"/>
</dbReference>
<dbReference type="Pfam" id="PF00440">
    <property type="entry name" value="TetR_N"/>
    <property type="match status" value="1"/>
</dbReference>
<dbReference type="InterPro" id="IPR001647">
    <property type="entry name" value="HTH_TetR"/>
</dbReference>
<feature type="DNA-binding region" description="H-T-H motif" evidence="4">
    <location>
        <begin position="31"/>
        <end position="50"/>
    </location>
</feature>
<evidence type="ECO:0000256" key="3">
    <source>
        <dbReference type="ARBA" id="ARBA00023163"/>
    </source>
</evidence>
<dbReference type="RefSeq" id="WP_208261971.1">
    <property type="nucleotide sequence ID" value="NZ_JAGEOJ010000023.1"/>
</dbReference>
<dbReference type="Gene3D" id="1.10.357.10">
    <property type="entry name" value="Tetracycline Repressor, domain 2"/>
    <property type="match status" value="1"/>
</dbReference>
<evidence type="ECO:0000259" key="5">
    <source>
        <dbReference type="PROSITE" id="PS50977"/>
    </source>
</evidence>
<dbReference type="InterPro" id="IPR009057">
    <property type="entry name" value="Homeodomain-like_sf"/>
</dbReference>
<dbReference type="InterPro" id="IPR049445">
    <property type="entry name" value="TetR_SbtR-like_C"/>
</dbReference>
<dbReference type="AlphaFoldDB" id="A0A939PSF7"/>
<dbReference type="InterPro" id="IPR050109">
    <property type="entry name" value="HTH-type_TetR-like_transc_reg"/>
</dbReference>
<name>A0A939PSF7_9ACTN</name>